<proteinExistence type="predicted"/>
<comment type="subcellular location">
    <subcellularLocation>
        <location evidence="1">Nucleus</location>
    </subcellularLocation>
</comment>
<gene>
    <name evidence="7" type="primary">CAMTA1</name>
</gene>
<dbReference type="PANTHER" id="PTHR23335">
    <property type="entry name" value="CALMODULIN-BINDING TRANSCRIPTION ACTIVATOR CAMTA"/>
    <property type="match status" value="1"/>
</dbReference>
<feature type="domain" description="CG-1" evidence="5">
    <location>
        <begin position="105"/>
        <end position="232"/>
    </location>
</feature>
<dbReference type="PANTHER" id="PTHR23335:SF11">
    <property type="entry name" value="CALMODULIN-BINDING TRANSCRIPTION ACTIVATOR 1"/>
    <property type="match status" value="1"/>
</dbReference>
<evidence type="ECO:0000259" key="5">
    <source>
        <dbReference type="PROSITE" id="PS51437"/>
    </source>
</evidence>
<keyword evidence="2" id="KW-0804">Transcription</keyword>
<evidence type="ECO:0000256" key="2">
    <source>
        <dbReference type="ARBA" id="ARBA00023163"/>
    </source>
</evidence>
<evidence type="ECO:0000256" key="3">
    <source>
        <dbReference type="ARBA" id="ARBA00023242"/>
    </source>
</evidence>
<evidence type="ECO:0000256" key="1">
    <source>
        <dbReference type="ARBA" id="ARBA00004123"/>
    </source>
</evidence>
<evidence type="ECO:0000256" key="4">
    <source>
        <dbReference type="SAM" id="MobiDB-lite"/>
    </source>
</evidence>
<name>A0ABM3Y8H8_ERIEU</name>
<dbReference type="Pfam" id="PF03859">
    <property type="entry name" value="CG-1"/>
    <property type="match status" value="1"/>
</dbReference>
<dbReference type="SMART" id="SM01076">
    <property type="entry name" value="CG-1"/>
    <property type="match status" value="1"/>
</dbReference>
<feature type="region of interest" description="Disordered" evidence="4">
    <location>
        <begin position="1"/>
        <end position="30"/>
    </location>
</feature>
<sequence>MGAVRGPRGGAWAGARRRRGGWAGGGGGTRRALGVPVARRRRMWRAEGKWLPKTSRKSVSQSVFCGTSTYCVLNTVPPIEDDHGNSNSSHVKIFLPKKLLECLPKCSSLPKERHRWNTNEEIAAYLITFEKHEEWLTTSPKTRPQNGSMILYNRKKVKYRKDGYCWKKRKDGKTTREDHMKLKVQGVECLYGCYVHSSIIPTFHRRCYWLLQSMASNGPAAMGTAAQASQWNNWCSKYSTATRPSHSLGPTTASAPAAWEQAAVCTTNATVPNTGSSPRRWSQGQGDMGATRRCSTMTCLRASMSRATARAQAVRSAMARCPSPCCCTRTAPRCPPPTRWRCPTPPRAPRCPSAAGSTVTLTWWTAPWSRACPAWQWLL</sequence>
<accession>A0ABM3Y8H8</accession>
<protein>
    <submittedName>
        <fullName evidence="7">Calmodulin-binding transcription activator 1 isoform X11</fullName>
    </submittedName>
</protein>
<dbReference type="InterPro" id="IPR005559">
    <property type="entry name" value="CG-1_dom"/>
</dbReference>
<organism evidence="6 7">
    <name type="scientific">Erinaceus europaeus</name>
    <name type="common">Western European hedgehog</name>
    <dbReference type="NCBI Taxonomy" id="9365"/>
    <lineage>
        <taxon>Eukaryota</taxon>
        <taxon>Metazoa</taxon>
        <taxon>Chordata</taxon>
        <taxon>Craniata</taxon>
        <taxon>Vertebrata</taxon>
        <taxon>Euteleostomi</taxon>
        <taxon>Mammalia</taxon>
        <taxon>Eutheria</taxon>
        <taxon>Laurasiatheria</taxon>
        <taxon>Eulipotyphla</taxon>
        <taxon>Erinaceidae</taxon>
        <taxon>Erinaceinae</taxon>
        <taxon>Erinaceus</taxon>
    </lineage>
</organism>
<keyword evidence="3" id="KW-0539">Nucleus</keyword>
<dbReference type="RefSeq" id="XP_060057373.1">
    <property type="nucleotide sequence ID" value="XM_060201390.1"/>
</dbReference>
<reference evidence="7" key="1">
    <citation type="submission" date="2025-08" db="UniProtKB">
        <authorList>
            <consortium name="RefSeq"/>
        </authorList>
    </citation>
    <scope>IDENTIFICATION</scope>
</reference>
<dbReference type="PROSITE" id="PS51437">
    <property type="entry name" value="CG_1"/>
    <property type="match status" value="1"/>
</dbReference>
<evidence type="ECO:0000313" key="6">
    <source>
        <dbReference type="Proteomes" id="UP001652624"/>
    </source>
</evidence>
<evidence type="ECO:0000313" key="7">
    <source>
        <dbReference type="RefSeq" id="XP_060057373.1"/>
    </source>
</evidence>
<dbReference type="GeneID" id="103122415"/>
<dbReference type="Proteomes" id="UP001652624">
    <property type="component" value="Chromosome 11"/>
</dbReference>
<keyword evidence="6" id="KW-1185">Reference proteome</keyword>